<evidence type="ECO:0008006" key="3">
    <source>
        <dbReference type="Google" id="ProtNLM"/>
    </source>
</evidence>
<dbReference type="EMBL" id="JANURM010000012">
    <property type="protein sequence ID" value="MDL0089406.1"/>
    <property type="molecule type" value="Genomic_DNA"/>
</dbReference>
<keyword evidence="2" id="KW-1185">Reference proteome</keyword>
<name>A0ABT7HR68_9BACT</name>
<evidence type="ECO:0000313" key="2">
    <source>
        <dbReference type="Proteomes" id="UP001173801"/>
    </source>
</evidence>
<proteinExistence type="predicted"/>
<gene>
    <name evidence="1" type="ORF">NYG85_08550</name>
</gene>
<dbReference type="RefSeq" id="WP_284938069.1">
    <property type="nucleotide sequence ID" value="NZ_JANURM010000012.1"/>
</dbReference>
<accession>A0ABT7HR68</accession>
<protein>
    <recommendedName>
        <fullName evidence="3">MazG-like protein</fullName>
    </recommendedName>
</protein>
<organism evidence="1 2">
    <name type="scientific">Campylobacter gastrosuis</name>
    <dbReference type="NCBI Taxonomy" id="2974576"/>
    <lineage>
        <taxon>Bacteria</taxon>
        <taxon>Pseudomonadati</taxon>
        <taxon>Campylobacterota</taxon>
        <taxon>Epsilonproteobacteria</taxon>
        <taxon>Campylobacterales</taxon>
        <taxon>Campylobacteraceae</taxon>
        <taxon>Campylobacter</taxon>
    </lineage>
</organism>
<reference evidence="1" key="1">
    <citation type="submission" date="2022-08" db="EMBL/GenBank/DDBJ databases">
        <authorList>
            <person name="Wang H."/>
        </authorList>
    </citation>
    <scope>NUCLEOTIDE SEQUENCE</scope>
    <source>
        <strain evidence="1">PS10</strain>
    </source>
</reference>
<comment type="caution">
    <text evidence="1">The sequence shown here is derived from an EMBL/GenBank/DDBJ whole genome shotgun (WGS) entry which is preliminary data.</text>
</comment>
<sequence>MTLDEVSDKSLKIRELYHELEILYHAKKWSPQEDVLGFLTDASLVGRYVMSKQERWSSDDEGDLAHKIGECVWWLAVIASKNGVDFSQSVCDFLNEKMTHLNK</sequence>
<evidence type="ECO:0000313" key="1">
    <source>
        <dbReference type="EMBL" id="MDL0089406.1"/>
    </source>
</evidence>
<dbReference type="Proteomes" id="UP001173801">
    <property type="component" value="Unassembled WGS sequence"/>
</dbReference>
<reference evidence="1" key="2">
    <citation type="journal article" date="2023" name="Microorganisms">
        <title>Isolation and Genomic Characteristics of Cat-Borne Campylobacter felis sp. nov. and Sheep-Borne Campylobacter ovis sp. nov.</title>
        <authorList>
            <person name="Wang H."/>
            <person name="Li Y."/>
            <person name="Gu Y."/>
            <person name="Zhou G."/>
            <person name="Chen X."/>
            <person name="Zhang X."/>
            <person name="Shao Z."/>
            <person name="Zhang J."/>
            <person name="Zhang M."/>
        </authorList>
    </citation>
    <scope>NUCLEOTIDE SEQUENCE</scope>
    <source>
        <strain evidence="1">PS10</strain>
    </source>
</reference>